<sequence>METPVSPRLGLSQAGFGPPSSHQNADAFVKPFSALTSFLPHSAFPSRPRAGRCAQPRRKCTRRGPASAGEMSRVEILPNLHGSPDARGQSLSTGRRARLMQGPDGRRSFP</sequence>
<gene>
    <name evidence="2" type="ORF">PLEPLA_LOCUS14200</name>
</gene>
<accession>A0A9N7U8D2</accession>
<proteinExistence type="predicted"/>
<protein>
    <submittedName>
        <fullName evidence="2">Uncharacterized protein</fullName>
    </submittedName>
</protein>
<dbReference type="Proteomes" id="UP001153269">
    <property type="component" value="Unassembled WGS sequence"/>
</dbReference>
<evidence type="ECO:0000313" key="3">
    <source>
        <dbReference type="Proteomes" id="UP001153269"/>
    </source>
</evidence>
<feature type="region of interest" description="Disordered" evidence="1">
    <location>
        <begin position="1"/>
        <end position="25"/>
    </location>
</feature>
<comment type="caution">
    <text evidence="2">The sequence shown here is derived from an EMBL/GenBank/DDBJ whole genome shotgun (WGS) entry which is preliminary data.</text>
</comment>
<feature type="region of interest" description="Disordered" evidence="1">
    <location>
        <begin position="43"/>
        <end position="110"/>
    </location>
</feature>
<keyword evidence="3" id="KW-1185">Reference proteome</keyword>
<name>A0A9N7U8D2_PLEPL</name>
<evidence type="ECO:0000256" key="1">
    <source>
        <dbReference type="SAM" id="MobiDB-lite"/>
    </source>
</evidence>
<reference evidence="2" key="1">
    <citation type="submission" date="2020-03" db="EMBL/GenBank/DDBJ databases">
        <authorList>
            <person name="Weist P."/>
        </authorList>
    </citation>
    <scope>NUCLEOTIDE SEQUENCE</scope>
</reference>
<evidence type="ECO:0000313" key="2">
    <source>
        <dbReference type="EMBL" id="CAB1426265.1"/>
    </source>
</evidence>
<dbReference type="EMBL" id="CADEAL010000873">
    <property type="protein sequence ID" value="CAB1426265.1"/>
    <property type="molecule type" value="Genomic_DNA"/>
</dbReference>
<organism evidence="2 3">
    <name type="scientific">Pleuronectes platessa</name>
    <name type="common">European plaice</name>
    <dbReference type="NCBI Taxonomy" id="8262"/>
    <lineage>
        <taxon>Eukaryota</taxon>
        <taxon>Metazoa</taxon>
        <taxon>Chordata</taxon>
        <taxon>Craniata</taxon>
        <taxon>Vertebrata</taxon>
        <taxon>Euteleostomi</taxon>
        <taxon>Actinopterygii</taxon>
        <taxon>Neopterygii</taxon>
        <taxon>Teleostei</taxon>
        <taxon>Neoteleostei</taxon>
        <taxon>Acanthomorphata</taxon>
        <taxon>Carangaria</taxon>
        <taxon>Pleuronectiformes</taxon>
        <taxon>Pleuronectoidei</taxon>
        <taxon>Pleuronectidae</taxon>
        <taxon>Pleuronectes</taxon>
    </lineage>
</organism>
<dbReference type="AlphaFoldDB" id="A0A9N7U8D2"/>